<evidence type="ECO:0000259" key="3">
    <source>
        <dbReference type="Pfam" id="PF11250"/>
    </source>
</evidence>
<accession>A0A2I0W896</accession>
<dbReference type="Pfam" id="PF11250">
    <property type="entry name" value="FAF"/>
    <property type="match status" value="1"/>
</dbReference>
<feature type="region of interest" description="Disordered" evidence="2">
    <location>
        <begin position="214"/>
        <end position="259"/>
    </location>
</feature>
<keyword evidence="5" id="KW-1185">Reference proteome</keyword>
<feature type="compositionally biased region" description="Polar residues" evidence="2">
    <location>
        <begin position="214"/>
        <end position="228"/>
    </location>
</feature>
<dbReference type="OrthoDB" id="1303570at2759"/>
<feature type="domain" description="FAF" evidence="3">
    <location>
        <begin position="155"/>
        <end position="208"/>
    </location>
</feature>
<reference evidence="4 5" key="1">
    <citation type="journal article" date="2016" name="Sci. Rep.">
        <title>The Dendrobium catenatum Lindl. genome sequence provides insights into polysaccharide synthase, floral development and adaptive evolution.</title>
        <authorList>
            <person name="Zhang G.Q."/>
            <person name="Xu Q."/>
            <person name="Bian C."/>
            <person name="Tsai W.C."/>
            <person name="Yeh C.M."/>
            <person name="Liu K.W."/>
            <person name="Yoshida K."/>
            <person name="Zhang L.S."/>
            <person name="Chang S.B."/>
            <person name="Chen F."/>
            <person name="Shi Y."/>
            <person name="Su Y.Y."/>
            <person name="Zhang Y.Q."/>
            <person name="Chen L.J."/>
            <person name="Yin Y."/>
            <person name="Lin M."/>
            <person name="Huang H."/>
            <person name="Deng H."/>
            <person name="Wang Z.W."/>
            <person name="Zhu S.L."/>
            <person name="Zhao X."/>
            <person name="Deng C."/>
            <person name="Niu S.C."/>
            <person name="Huang J."/>
            <person name="Wang M."/>
            <person name="Liu G.H."/>
            <person name="Yang H.J."/>
            <person name="Xiao X.J."/>
            <person name="Hsiao Y.Y."/>
            <person name="Wu W.L."/>
            <person name="Chen Y.Y."/>
            <person name="Mitsuda N."/>
            <person name="Ohme-Takagi M."/>
            <person name="Luo Y.B."/>
            <person name="Van de Peer Y."/>
            <person name="Liu Z.J."/>
        </authorList>
    </citation>
    <scope>NUCLEOTIDE SEQUENCE [LARGE SCALE GENOMIC DNA]</scope>
    <source>
        <tissue evidence="4">The whole plant</tissue>
    </source>
</reference>
<name>A0A2I0W896_9ASPA</name>
<feature type="region of interest" description="Disordered" evidence="2">
    <location>
        <begin position="90"/>
        <end position="109"/>
    </location>
</feature>
<gene>
    <name evidence="4" type="ORF">MA16_Dca016325</name>
</gene>
<dbReference type="PANTHER" id="PTHR33155">
    <property type="entry name" value="FANTASTIC FOUR-LIKE PROTEIN (DUF3049)"/>
    <property type="match status" value="1"/>
</dbReference>
<protein>
    <submittedName>
        <fullName evidence="4">Protein FAF-like, chloroplastic</fullName>
    </submittedName>
</protein>
<proteinExistence type="inferred from homology"/>
<dbReference type="Proteomes" id="UP000233837">
    <property type="component" value="Unassembled WGS sequence"/>
</dbReference>
<dbReference type="InterPro" id="IPR021410">
    <property type="entry name" value="FAF"/>
</dbReference>
<reference evidence="4 5" key="2">
    <citation type="journal article" date="2017" name="Nature">
        <title>The Apostasia genome and the evolution of orchids.</title>
        <authorList>
            <person name="Zhang G.Q."/>
            <person name="Liu K.W."/>
            <person name="Li Z."/>
            <person name="Lohaus R."/>
            <person name="Hsiao Y.Y."/>
            <person name="Niu S.C."/>
            <person name="Wang J.Y."/>
            <person name="Lin Y.C."/>
            <person name="Xu Q."/>
            <person name="Chen L.J."/>
            <person name="Yoshida K."/>
            <person name="Fujiwara S."/>
            <person name="Wang Z.W."/>
            <person name="Zhang Y.Q."/>
            <person name="Mitsuda N."/>
            <person name="Wang M."/>
            <person name="Liu G.H."/>
            <person name="Pecoraro L."/>
            <person name="Huang H.X."/>
            <person name="Xiao X.J."/>
            <person name="Lin M."/>
            <person name="Wu X.Y."/>
            <person name="Wu W.L."/>
            <person name="Chen Y.Y."/>
            <person name="Chang S.B."/>
            <person name="Sakamoto S."/>
            <person name="Ohme-Takagi M."/>
            <person name="Yagi M."/>
            <person name="Zeng S.J."/>
            <person name="Shen C.Y."/>
            <person name="Yeh C.M."/>
            <person name="Luo Y.B."/>
            <person name="Tsai W.C."/>
            <person name="Van de Peer Y."/>
            <person name="Liu Z.J."/>
        </authorList>
    </citation>
    <scope>NUCLEOTIDE SEQUENCE [LARGE SCALE GENOMIC DNA]</scope>
    <source>
        <tissue evidence="4">The whole plant</tissue>
    </source>
</reference>
<dbReference type="PANTHER" id="PTHR33155:SF3">
    <property type="entry name" value="PROTEIN FAF-LIKE, CHLOROPLASTIC"/>
    <property type="match status" value="1"/>
</dbReference>
<evidence type="ECO:0000256" key="2">
    <source>
        <dbReference type="SAM" id="MobiDB-lite"/>
    </source>
</evidence>
<organism evidence="4 5">
    <name type="scientific">Dendrobium catenatum</name>
    <dbReference type="NCBI Taxonomy" id="906689"/>
    <lineage>
        <taxon>Eukaryota</taxon>
        <taxon>Viridiplantae</taxon>
        <taxon>Streptophyta</taxon>
        <taxon>Embryophyta</taxon>
        <taxon>Tracheophyta</taxon>
        <taxon>Spermatophyta</taxon>
        <taxon>Magnoliopsida</taxon>
        <taxon>Liliopsida</taxon>
        <taxon>Asparagales</taxon>
        <taxon>Orchidaceae</taxon>
        <taxon>Epidendroideae</taxon>
        <taxon>Malaxideae</taxon>
        <taxon>Dendrobiinae</taxon>
        <taxon>Dendrobium</taxon>
    </lineage>
</organism>
<feature type="compositionally biased region" description="Acidic residues" evidence="2">
    <location>
        <begin position="231"/>
        <end position="256"/>
    </location>
</feature>
<dbReference type="EMBL" id="KZ502856">
    <property type="protein sequence ID" value="PKU71872.1"/>
    <property type="molecule type" value="Genomic_DNA"/>
</dbReference>
<dbReference type="AlphaFoldDB" id="A0A2I0W896"/>
<sequence length="403" mass="45598">MSVAVCRAALLEPVLPVANSWLSEMVKLAQPPKSEIQTKEREEEKTRFDIWNSIQTNRENMNLATPPTYIHPLVRRYSILMSQKSLETCTENLGSETGSDEFSSGDELDSFSCETENEEEEVEEEGEFDCRETENRDVFNVNYHCSIGRRSPLRSFPPPLPSISRRDGPCLKMQPHRRDGRLIVQAVPVPSVNYLHAERRGGRLLLSFVDTSPSTNSPVFTSIENTQQNKEEDEETMKETEEEEEETMDEEEEEVEVVDRGTTVEVKVSTQTAVKVHRSSLVINKFVVGSREAEYSSPAPEKAEFSGKKTCFAATTAAAAAVAASSMSTLTSTTEGFQFNYLHDRHISRWGLQSPATSATTETKLLFTSKRRSREELLHDMRRCSELRRPLFIFEQPYCIATS</sequence>
<comment type="similarity">
    <text evidence="1">Belongs to the fantastic four family.</text>
</comment>
<evidence type="ECO:0000313" key="4">
    <source>
        <dbReference type="EMBL" id="PKU71872.1"/>
    </source>
</evidence>
<evidence type="ECO:0000313" key="5">
    <source>
        <dbReference type="Proteomes" id="UP000233837"/>
    </source>
</evidence>
<evidence type="ECO:0000256" key="1">
    <source>
        <dbReference type="ARBA" id="ARBA00008690"/>
    </source>
</evidence>
<dbReference type="InterPro" id="IPR046431">
    <property type="entry name" value="FAF_dom"/>
</dbReference>
<feature type="compositionally biased region" description="Polar residues" evidence="2">
    <location>
        <begin position="90"/>
        <end position="102"/>
    </location>
</feature>